<dbReference type="Proteomes" id="UP001610335">
    <property type="component" value="Unassembled WGS sequence"/>
</dbReference>
<evidence type="ECO:0000313" key="3">
    <source>
        <dbReference type="Proteomes" id="UP001610335"/>
    </source>
</evidence>
<sequence length="500" mass="54377">MLDLQGKAIRGIAAGIGLASESISAYKANKQEKKKQPQTTDSTAETERLADEQLEEEWGLDEAQDELHAGGHQENPGSDSTTTVDELTDAFLRDLPPPYSATEYSETPSRPKLPYPVVLPQRRPKDKKRGFIRAYAPVLEEFGIDQAMFLNFLETANAACQATPWLYALNLASIGTMWIPGAMSFVVSVIIQIGTNAAIAVEGRRKTNTFFDKINEEFFRPRGLFCLIMTWDSESSSTFSRFDLNTAISTAVDHGGPGKLNKLRHTFKSSDGKSHGELPFPEVAPLVFPGLDAVAATGSQSKVKSLKKRDFVADYFDRRSQAEFTMENPSSALNVAPTPAFTSRYADPNHPASSGDLLALVSGGRITSDILPSRQILAATDRGPRLGGRLGSGPGGNIGLRDLPGGNIIHAVRSRRGGPQYADRVTDSDIDQTVHSRRDRDRGHGRGRGGGSRSQHDGPLAMIPGVQGVKKLFKSNVVYLMIVDMPSEEEMAAARAMFDK</sequence>
<evidence type="ECO:0000256" key="1">
    <source>
        <dbReference type="SAM" id="MobiDB-lite"/>
    </source>
</evidence>
<evidence type="ECO:0000313" key="2">
    <source>
        <dbReference type="EMBL" id="KAL2832817.1"/>
    </source>
</evidence>
<proteinExistence type="predicted"/>
<gene>
    <name evidence="2" type="ORF">BDW59DRAFT_138721</name>
</gene>
<feature type="compositionally biased region" description="Acidic residues" evidence="1">
    <location>
        <begin position="52"/>
        <end position="64"/>
    </location>
</feature>
<dbReference type="PANTHER" id="PTHR38887:SF1">
    <property type="entry name" value="RAS MODIFICATION PROTEIN ERF4"/>
    <property type="match status" value="1"/>
</dbReference>
<dbReference type="InterPro" id="IPR053221">
    <property type="entry name" value="Burnettramic_acid_biosynth"/>
</dbReference>
<keyword evidence="3" id="KW-1185">Reference proteome</keyword>
<feature type="region of interest" description="Disordered" evidence="1">
    <location>
        <begin position="27"/>
        <end position="83"/>
    </location>
</feature>
<accession>A0ABR4IZ33</accession>
<reference evidence="2 3" key="1">
    <citation type="submission" date="2024-07" db="EMBL/GenBank/DDBJ databases">
        <title>Section-level genome sequencing and comparative genomics of Aspergillus sections Usti and Cavernicolus.</title>
        <authorList>
            <consortium name="Lawrence Berkeley National Laboratory"/>
            <person name="Nybo J.L."/>
            <person name="Vesth T.C."/>
            <person name="Theobald S."/>
            <person name="Frisvad J.C."/>
            <person name="Larsen T.O."/>
            <person name="Kjaerboelling I."/>
            <person name="Rothschild-Mancinelli K."/>
            <person name="Lyhne E.K."/>
            <person name="Kogle M.E."/>
            <person name="Barry K."/>
            <person name="Clum A."/>
            <person name="Na H."/>
            <person name="Ledsgaard L."/>
            <person name="Lin J."/>
            <person name="Lipzen A."/>
            <person name="Kuo A."/>
            <person name="Riley R."/>
            <person name="Mondo S."/>
            <person name="LaButti K."/>
            <person name="Haridas S."/>
            <person name="Pangalinan J."/>
            <person name="Salamov A.A."/>
            <person name="Simmons B.A."/>
            <person name="Magnuson J.K."/>
            <person name="Chen J."/>
            <person name="Drula E."/>
            <person name="Henrissat B."/>
            <person name="Wiebenga A."/>
            <person name="Lubbers R.J."/>
            <person name="Gomes A.C."/>
            <person name="Makela M.R."/>
            <person name="Stajich J."/>
            <person name="Grigoriev I.V."/>
            <person name="Mortensen U.H."/>
            <person name="De vries R.P."/>
            <person name="Baker S.E."/>
            <person name="Andersen M.R."/>
        </authorList>
    </citation>
    <scope>NUCLEOTIDE SEQUENCE [LARGE SCALE GENOMIC DNA]</scope>
    <source>
        <strain evidence="2 3">CBS 600.67</strain>
    </source>
</reference>
<organism evidence="2 3">
    <name type="scientific">Aspergillus cavernicola</name>
    <dbReference type="NCBI Taxonomy" id="176166"/>
    <lineage>
        <taxon>Eukaryota</taxon>
        <taxon>Fungi</taxon>
        <taxon>Dikarya</taxon>
        <taxon>Ascomycota</taxon>
        <taxon>Pezizomycotina</taxon>
        <taxon>Eurotiomycetes</taxon>
        <taxon>Eurotiomycetidae</taxon>
        <taxon>Eurotiales</taxon>
        <taxon>Aspergillaceae</taxon>
        <taxon>Aspergillus</taxon>
        <taxon>Aspergillus subgen. Nidulantes</taxon>
    </lineage>
</organism>
<feature type="region of interest" description="Disordered" evidence="1">
    <location>
        <begin position="382"/>
        <end position="462"/>
    </location>
</feature>
<comment type="caution">
    <text evidence="2">The sequence shown here is derived from an EMBL/GenBank/DDBJ whole genome shotgun (WGS) entry which is preliminary data.</text>
</comment>
<name>A0ABR4IZ33_9EURO</name>
<feature type="region of interest" description="Disordered" evidence="1">
    <location>
        <begin position="98"/>
        <end position="118"/>
    </location>
</feature>
<feature type="compositionally biased region" description="Gly residues" evidence="1">
    <location>
        <begin position="385"/>
        <end position="398"/>
    </location>
</feature>
<dbReference type="PANTHER" id="PTHR38887">
    <property type="entry name" value="CHROMOSOME 21, WHOLE GENOME SHOTGUN SEQUENCE"/>
    <property type="match status" value="1"/>
</dbReference>
<protein>
    <submittedName>
        <fullName evidence="2">Uncharacterized protein</fullName>
    </submittedName>
</protein>
<feature type="compositionally biased region" description="Basic and acidic residues" evidence="1">
    <location>
        <begin position="424"/>
        <end position="444"/>
    </location>
</feature>
<dbReference type="EMBL" id="JBFXLS010000005">
    <property type="protein sequence ID" value="KAL2832817.1"/>
    <property type="molecule type" value="Genomic_DNA"/>
</dbReference>